<comment type="caution">
    <text evidence="2">The sequence shown here is derived from an EMBL/GenBank/DDBJ whole genome shotgun (WGS) entry which is preliminary data.</text>
</comment>
<keyword evidence="3" id="KW-1185">Reference proteome</keyword>
<dbReference type="Proteomes" id="UP000299102">
    <property type="component" value="Unassembled WGS sequence"/>
</dbReference>
<reference evidence="2 3" key="1">
    <citation type="journal article" date="2019" name="Commun. Biol.">
        <title>The bagworm genome reveals a unique fibroin gene that provides high tensile strength.</title>
        <authorList>
            <person name="Kono N."/>
            <person name="Nakamura H."/>
            <person name="Ohtoshi R."/>
            <person name="Tomita M."/>
            <person name="Numata K."/>
            <person name="Arakawa K."/>
        </authorList>
    </citation>
    <scope>NUCLEOTIDE SEQUENCE [LARGE SCALE GENOMIC DNA]</scope>
</reference>
<feature type="region of interest" description="Disordered" evidence="1">
    <location>
        <begin position="1"/>
        <end position="33"/>
    </location>
</feature>
<accession>A0A4C2A637</accession>
<feature type="compositionally biased region" description="Basic and acidic residues" evidence="1">
    <location>
        <begin position="1"/>
        <end position="19"/>
    </location>
</feature>
<feature type="region of interest" description="Disordered" evidence="1">
    <location>
        <begin position="47"/>
        <end position="87"/>
    </location>
</feature>
<proteinExistence type="predicted"/>
<dbReference type="AlphaFoldDB" id="A0A4C2A637"/>
<name>A0A4C2A637_EUMVA</name>
<evidence type="ECO:0000313" key="2">
    <source>
        <dbReference type="EMBL" id="GBP96351.1"/>
    </source>
</evidence>
<sequence length="87" mass="9875">MRIEREEERRRGRRGREAADGCARASVQSPGPHGAFIFEKATDIKQSKQEWRARPRTGNTRPGRVFTSRLPALGNCHRRPPPAARLT</sequence>
<gene>
    <name evidence="2" type="ORF">EVAR_69433_1</name>
</gene>
<protein>
    <submittedName>
        <fullName evidence="2">Uncharacterized protein</fullName>
    </submittedName>
</protein>
<evidence type="ECO:0000256" key="1">
    <source>
        <dbReference type="SAM" id="MobiDB-lite"/>
    </source>
</evidence>
<dbReference type="EMBL" id="BGZK01002772">
    <property type="protein sequence ID" value="GBP96351.1"/>
    <property type="molecule type" value="Genomic_DNA"/>
</dbReference>
<evidence type="ECO:0000313" key="3">
    <source>
        <dbReference type="Proteomes" id="UP000299102"/>
    </source>
</evidence>
<organism evidence="2 3">
    <name type="scientific">Eumeta variegata</name>
    <name type="common">Bagworm moth</name>
    <name type="synonym">Eumeta japonica</name>
    <dbReference type="NCBI Taxonomy" id="151549"/>
    <lineage>
        <taxon>Eukaryota</taxon>
        <taxon>Metazoa</taxon>
        <taxon>Ecdysozoa</taxon>
        <taxon>Arthropoda</taxon>
        <taxon>Hexapoda</taxon>
        <taxon>Insecta</taxon>
        <taxon>Pterygota</taxon>
        <taxon>Neoptera</taxon>
        <taxon>Endopterygota</taxon>
        <taxon>Lepidoptera</taxon>
        <taxon>Glossata</taxon>
        <taxon>Ditrysia</taxon>
        <taxon>Tineoidea</taxon>
        <taxon>Psychidae</taxon>
        <taxon>Oiketicinae</taxon>
        <taxon>Eumeta</taxon>
    </lineage>
</organism>